<sequence length="132" mass="16351">MSKLCNFEQNDQDYKKQSFNTWWQDDYQLNFRRPIMYSDNEGHIVEYLQVKVLRKTKKGKDENFKENQNFLVDKEFKNIIKIHKWYKKETDIVDENDKYFVNHMFLDIGIDRIKFKNDYSFDLRKCNIEILN</sequence>
<evidence type="ECO:0000313" key="1">
    <source>
        <dbReference type="EMBL" id="CAG8527936.1"/>
    </source>
</evidence>
<accession>A0ACA9LKQ2</accession>
<evidence type="ECO:0000313" key="2">
    <source>
        <dbReference type="Proteomes" id="UP000789860"/>
    </source>
</evidence>
<protein>
    <submittedName>
        <fullName evidence="1">11745_t:CDS:1</fullName>
    </submittedName>
</protein>
<gene>
    <name evidence="1" type="ORF">SCALOS_LOCUS4335</name>
</gene>
<proteinExistence type="predicted"/>
<reference evidence="1" key="1">
    <citation type="submission" date="2021-06" db="EMBL/GenBank/DDBJ databases">
        <authorList>
            <person name="Kallberg Y."/>
            <person name="Tangrot J."/>
            <person name="Rosling A."/>
        </authorList>
    </citation>
    <scope>NUCLEOTIDE SEQUENCE</scope>
    <source>
        <strain evidence="1">AU212A</strain>
    </source>
</reference>
<organism evidence="1 2">
    <name type="scientific">Scutellospora calospora</name>
    <dbReference type="NCBI Taxonomy" id="85575"/>
    <lineage>
        <taxon>Eukaryota</taxon>
        <taxon>Fungi</taxon>
        <taxon>Fungi incertae sedis</taxon>
        <taxon>Mucoromycota</taxon>
        <taxon>Glomeromycotina</taxon>
        <taxon>Glomeromycetes</taxon>
        <taxon>Diversisporales</taxon>
        <taxon>Gigasporaceae</taxon>
        <taxon>Scutellospora</taxon>
    </lineage>
</organism>
<name>A0ACA9LKQ2_9GLOM</name>
<dbReference type="Proteomes" id="UP000789860">
    <property type="component" value="Unassembled WGS sequence"/>
</dbReference>
<dbReference type="EMBL" id="CAJVPM010005787">
    <property type="protein sequence ID" value="CAG8527936.1"/>
    <property type="molecule type" value="Genomic_DNA"/>
</dbReference>
<keyword evidence="2" id="KW-1185">Reference proteome</keyword>
<comment type="caution">
    <text evidence="1">The sequence shown here is derived from an EMBL/GenBank/DDBJ whole genome shotgun (WGS) entry which is preliminary data.</text>
</comment>